<protein>
    <submittedName>
        <fullName evidence="2">Putative 20s proteasome regulatory subunit alpha type psma2/pre8</fullName>
    </submittedName>
</protein>
<evidence type="ECO:0000256" key="1">
    <source>
        <dbReference type="SAM" id="MobiDB-lite"/>
    </source>
</evidence>
<dbReference type="AlphaFoldDB" id="V5HUQ8"/>
<proteinExistence type="evidence at transcript level"/>
<organism evidence="2">
    <name type="scientific">Ixodes ricinus</name>
    <name type="common">Common tick</name>
    <name type="synonym">Acarus ricinus</name>
    <dbReference type="NCBI Taxonomy" id="34613"/>
    <lineage>
        <taxon>Eukaryota</taxon>
        <taxon>Metazoa</taxon>
        <taxon>Ecdysozoa</taxon>
        <taxon>Arthropoda</taxon>
        <taxon>Chelicerata</taxon>
        <taxon>Arachnida</taxon>
        <taxon>Acari</taxon>
        <taxon>Parasitiformes</taxon>
        <taxon>Ixodida</taxon>
        <taxon>Ixodoidea</taxon>
        <taxon>Ixodidae</taxon>
        <taxon>Ixodinae</taxon>
        <taxon>Ixodes</taxon>
    </lineage>
</organism>
<keyword evidence="2" id="KW-0647">Proteasome</keyword>
<feature type="region of interest" description="Disordered" evidence="1">
    <location>
        <begin position="158"/>
        <end position="177"/>
    </location>
</feature>
<dbReference type="GO" id="GO:0000502">
    <property type="term" value="C:proteasome complex"/>
    <property type="evidence" value="ECO:0007669"/>
    <property type="project" value="UniProtKB-KW"/>
</dbReference>
<feature type="non-terminal residue" evidence="2">
    <location>
        <position position="1"/>
    </location>
</feature>
<accession>V5HUQ8</accession>
<sequence length="177" mass="19390">GALRRAIKASNGWFWPRRRSTSLCCNEEHSIHKVELITDHIGMVYSGHGPGLPTAGSGTCPQDWPSSTSFTYGEPIPTALAGPEGGLHHCRSTPRVGGVRPFWGVPPWWPAGIRAGATSFSATPRGPYFRLEGDGHGLRTTSTARTFLEKRYSEELELVRRRAHGHPGPSRRDSYSS</sequence>
<evidence type="ECO:0000313" key="2">
    <source>
        <dbReference type="EMBL" id="JAB78048.1"/>
    </source>
</evidence>
<dbReference type="EMBL" id="GANP01006420">
    <property type="protein sequence ID" value="JAB78048.1"/>
    <property type="molecule type" value="mRNA"/>
</dbReference>
<reference evidence="2" key="1">
    <citation type="journal article" date="2015" name="Sci. Rep.">
        <title>Tissue- and time-dependent transcription in Ixodes ricinus salivary glands and midguts when blood feeding on the vertebrate host.</title>
        <authorList>
            <person name="Kotsyfakis M."/>
            <person name="Schwarz A."/>
            <person name="Erhart J."/>
            <person name="Ribeiro J.M."/>
        </authorList>
    </citation>
    <scope>NUCLEOTIDE SEQUENCE</scope>
    <source>
        <tissue evidence="2">Salivary gland and midgut</tissue>
    </source>
</reference>
<name>V5HUQ8_IXORI</name>
<feature type="non-terminal residue" evidence="2">
    <location>
        <position position="177"/>
    </location>
</feature>